<dbReference type="EMBL" id="AF319782">
    <property type="protein sequence ID" value="AAK38255.1"/>
    <property type="molecule type" value="Genomic_DNA"/>
</dbReference>
<evidence type="ECO:0000313" key="4">
    <source>
        <dbReference type="Proteomes" id="UP000202809"/>
    </source>
</evidence>
<dbReference type="GeneID" id="955923"/>
<dbReference type="KEGG" id="vg:955923"/>
<reference evidence="3 4" key="2">
    <citation type="journal article" date="2002" name="J. Virol.">
        <title>Complete genomic sequence of an Epstein-Barr virus-related herpesvirus naturally infecting a new world primate: a defining point in the evolution of oncogenic lymphocryptoviruses.</title>
        <authorList>
            <person name="Rivailler P."/>
            <person name="Cho Y.G."/>
            <person name="Wang F."/>
        </authorList>
    </citation>
    <scope>NUCLEOTIDE SEQUENCE [LARGE SCALE GENOMIC DNA]</scope>
    <source>
        <strain evidence="3 4">CJ0149</strain>
    </source>
</reference>
<name>Q993G3_9GAMA</name>
<protein>
    <submittedName>
        <fullName evidence="3">ORF46</fullName>
    </submittedName>
</protein>
<evidence type="ECO:0000313" key="3">
    <source>
        <dbReference type="EMBL" id="AAK38255.1"/>
    </source>
</evidence>
<feature type="region of interest" description="Disordered" evidence="2">
    <location>
        <begin position="125"/>
        <end position="158"/>
    </location>
</feature>
<dbReference type="Gene3D" id="1.10.3390.10">
    <property type="entry name" value="YejL-like"/>
    <property type="match status" value="1"/>
</dbReference>
<comment type="similarity">
    <text evidence="1">Belongs to the herpesviridae BLRF2 family.</text>
</comment>
<sequence length="158" mass="17562">MFSIPAMASSKKSKGTAEGMSMEELVTRLTRLEMENKTLKNQVKSKSQSADPIQSPPGGGRTREVLTARQKQVLITQAISRLSSQAMQKIEQRVVAEMEDVRTRDEAEQKIQSLTIRIQVSMSCSKCGTGPSSTNPNPRSQLTVQTRTRHRSKSRGRD</sequence>
<feature type="region of interest" description="Disordered" evidence="2">
    <location>
        <begin position="1"/>
        <end position="22"/>
    </location>
</feature>
<feature type="compositionally biased region" description="Polar residues" evidence="2">
    <location>
        <begin position="125"/>
        <end position="146"/>
    </location>
</feature>
<keyword evidence="4" id="KW-1185">Reference proteome</keyword>
<dbReference type="Pfam" id="PF05812">
    <property type="entry name" value="Herpes_BLRF2"/>
    <property type="match status" value="1"/>
</dbReference>
<proteinExistence type="inferred from homology"/>
<dbReference type="SUPFAM" id="SSF160459">
    <property type="entry name" value="BLRF2-like"/>
    <property type="match status" value="1"/>
</dbReference>
<organism evidence="3 4">
    <name type="scientific">callitrichine gammaherpesvirus 3</name>
    <name type="common">Marmoset lymphocryptovirus</name>
    <dbReference type="NCBI Taxonomy" id="106331"/>
    <lineage>
        <taxon>Viruses</taxon>
        <taxon>Duplodnaviria</taxon>
        <taxon>Heunggongvirae</taxon>
        <taxon>Peploviricota</taxon>
        <taxon>Herviviricetes</taxon>
        <taxon>Herpesvirales</taxon>
        <taxon>Orthoherpesviridae</taxon>
        <taxon>Gammaherpesvirinae</taxon>
        <taxon>Lymphocryptovirus</taxon>
        <taxon>Lymphocryptovirus callitrichinegamma3</taxon>
    </lineage>
</organism>
<evidence type="ECO:0000256" key="2">
    <source>
        <dbReference type="SAM" id="MobiDB-lite"/>
    </source>
</evidence>
<feature type="region of interest" description="Disordered" evidence="2">
    <location>
        <begin position="36"/>
        <end position="62"/>
    </location>
</feature>
<accession>Q993G3</accession>
<dbReference type="Proteomes" id="UP000202809">
    <property type="component" value="Segment"/>
</dbReference>
<evidence type="ECO:0000256" key="1">
    <source>
        <dbReference type="ARBA" id="ARBA00008922"/>
    </source>
</evidence>
<feature type="compositionally biased region" description="Polar residues" evidence="2">
    <location>
        <begin position="39"/>
        <end position="52"/>
    </location>
</feature>
<dbReference type="InterPro" id="IPR008642">
    <property type="entry name" value="Herpes_BLRF2"/>
</dbReference>
<feature type="compositionally biased region" description="Basic residues" evidence="2">
    <location>
        <begin position="147"/>
        <end position="158"/>
    </location>
</feature>
<reference evidence="3 4" key="1">
    <citation type="journal article" date="2001" name="Proc. Natl. Acad. Sci. U.S.A.">
        <title>An Epstein-Barr-related herpesvirus from marmoset lymphomas.</title>
        <authorList>
            <person name="Cho Y."/>
            <person name="Ramer J."/>
            <person name="Rivailler P."/>
            <person name="Quink C."/>
            <person name="Garber R.L."/>
            <person name="Beier D.R."/>
            <person name="Wang F."/>
        </authorList>
    </citation>
    <scope>NUCLEOTIDE SEQUENCE [LARGE SCALE GENOMIC DNA]</scope>
    <source>
        <strain evidence="3 4">CJ0149</strain>
    </source>
</reference>
<dbReference type="RefSeq" id="NP_733900.1">
    <property type="nucleotide sequence ID" value="NC_004367.1"/>
</dbReference>